<accession>A0ABX8RQ19</accession>
<dbReference type="Proteomes" id="UP000694257">
    <property type="component" value="Chromosome"/>
</dbReference>
<proteinExistence type="predicted"/>
<protein>
    <submittedName>
        <fullName evidence="1">Uncharacterized protein</fullName>
    </submittedName>
</protein>
<gene>
    <name evidence="1" type="ORF">KV110_37570</name>
</gene>
<organism evidence="1 2">
    <name type="scientific">Nocardia iowensis</name>
    <dbReference type="NCBI Taxonomy" id="204891"/>
    <lineage>
        <taxon>Bacteria</taxon>
        <taxon>Bacillati</taxon>
        <taxon>Actinomycetota</taxon>
        <taxon>Actinomycetes</taxon>
        <taxon>Mycobacteriales</taxon>
        <taxon>Nocardiaceae</taxon>
        <taxon>Nocardia</taxon>
    </lineage>
</organism>
<name>A0ABX8RQ19_NOCIO</name>
<dbReference type="EMBL" id="CP078145">
    <property type="protein sequence ID" value="QXN91007.1"/>
    <property type="molecule type" value="Genomic_DNA"/>
</dbReference>
<evidence type="ECO:0000313" key="1">
    <source>
        <dbReference type="EMBL" id="QXN91007.1"/>
    </source>
</evidence>
<evidence type="ECO:0000313" key="2">
    <source>
        <dbReference type="Proteomes" id="UP000694257"/>
    </source>
</evidence>
<keyword evidence="2" id="KW-1185">Reference proteome</keyword>
<reference evidence="1 2" key="1">
    <citation type="submission" date="2021-07" db="EMBL/GenBank/DDBJ databases">
        <title>Whole Genome Sequence of Nocardia Iowensis.</title>
        <authorList>
            <person name="Lamm A."/>
            <person name="Collins-Fairclough A.M."/>
            <person name="Bunk B."/>
            <person name="Sproer C."/>
        </authorList>
    </citation>
    <scope>NUCLEOTIDE SEQUENCE [LARGE SCALE GENOMIC DNA]</scope>
    <source>
        <strain evidence="1 2">NRRL 5646</strain>
    </source>
</reference>
<dbReference type="RefSeq" id="WP_218471869.1">
    <property type="nucleotide sequence ID" value="NZ_BAABJN010000012.1"/>
</dbReference>
<sequence>MSLSEYQQLKAEREELRRLQETEAKNLIAAQLREGMAQFAADPAAFRTLTREDLQREDIFDRP</sequence>